<dbReference type="EMBL" id="CP136508">
    <property type="protein sequence ID" value="WUR16054.1"/>
    <property type="molecule type" value="Genomic_DNA"/>
</dbReference>
<evidence type="ECO:0000313" key="2">
    <source>
        <dbReference type="EMBL" id="WUR16054.1"/>
    </source>
</evidence>
<dbReference type="Proteomes" id="UP000321323">
    <property type="component" value="Chromosome"/>
</dbReference>
<protein>
    <submittedName>
        <fullName evidence="2">DUF3883 domain-containing protein</fullName>
    </submittedName>
</protein>
<accession>A0ABZ1UU56</accession>
<sequence length="379" mass="43930">MAHSPFSKKTLKAFDLAYDTGHQSDAERDRGSFLNAFPLDKLKQLRLEQYVIGTQRPTFCALVEAKTRSWANIQGATALKFGIYYGRTKKDPQMRYRYQPRLGPNVQQAYRQVKQHLLQLVALGAARTLQFAAIDALPLSQMFKAKILSLYFPKRFLNVCSGDHLKLLAKQLGLEDGSPLSYYQHRLLHLRDTDPLCARWKNPKYMAFLYHTYINSGQPIPERIRKPRKKTSQPTDFDEIQAERNRIGKLAEDFALAYEQERLKGDDDLAHLVHHIQDRTKYAGDGFDFLSYSTPTQRRYIEVKAVPRERSDATSRFFLSENELEVSRTPGKKSHYYFYLVRFDGKGRPCECIVEEAENLLRRSVLETAVYRVVFEVVT</sequence>
<gene>
    <name evidence="2" type="ORF">E7V67_013405</name>
</gene>
<feature type="domain" description="Protein NO VEIN C-terminal" evidence="1">
    <location>
        <begin position="251"/>
        <end position="346"/>
    </location>
</feature>
<reference evidence="2 3" key="1">
    <citation type="journal article" date="2019" name="Int. J. Syst. Evol. Microbiol.">
        <title>The Draft Whole-Genome Sequence of the Antibiotic Producer Empedobacter haloabium ATCC 31962 Provides Indications for Its Taxonomic Reclassification.</title>
        <authorList>
            <person name="Miess H."/>
            <person name="Arlt P."/>
            <person name="Apel A.K."/>
            <person name="Weber T."/>
            <person name="Nieselt K."/>
            <person name="Hanssen F."/>
            <person name="Czemmel S."/>
            <person name="Nahnsen S."/>
            <person name="Gross H."/>
        </authorList>
    </citation>
    <scope>NUCLEOTIDE SEQUENCE [LARGE SCALE GENOMIC DNA]</scope>
    <source>
        <strain evidence="2 3">ATCC 31962</strain>
    </source>
</reference>
<dbReference type="InterPro" id="IPR024975">
    <property type="entry name" value="NOV_C"/>
</dbReference>
<keyword evidence="3" id="KW-1185">Reference proteome</keyword>
<evidence type="ECO:0000259" key="1">
    <source>
        <dbReference type="Pfam" id="PF13020"/>
    </source>
</evidence>
<dbReference type="Pfam" id="PF13020">
    <property type="entry name" value="NOV_C"/>
    <property type="match status" value="1"/>
</dbReference>
<organism evidence="2 3">
    <name type="scientific">[Empedobacter] haloabium</name>
    <dbReference type="NCBI Taxonomy" id="592317"/>
    <lineage>
        <taxon>Bacteria</taxon>
        <taxon>Pseudomonadati</taxon>
        <taxon>Pseudomonadota</taxon>
        <taxon>Betaproteobacteria</taxon>
        <taxon>Burkholderiales</taxon>
        <taxon>Oxalobacteraceae</taxon>
        <taxon>Telluria group</taxon>
        <taxon>Telluria group incertae sedis</taxon>
    </lineage>
</organism>
<evidence type="ECO:0000313" key="3">
    <source>
        <dbReference type="Proteomes" id="UP000321323"/>
    </source>
</evidence>
<proteinExistence type="predicted"/>
<name>A0ABZ1UU56_9BURK</name>